<dbReference type="PANTHER" id="PTHR33116">
    <property type="entry name" value="REVERSE TRANSCRIPTASE ZINC-BINDING DOMAIN-CONTAINING PROTEIN-RELATED-RELATED"/>
    <property type="match status" value="1"/>
</dbReference>
<protein>
    <recommendedName>
        <fullName evidence="1">RNase H type-1 domain-containing protein</fullName>
    </recommendedName>
</protein>
<gene>
    <name evidence="3" type="primary">LOC140008750</name>
</gene>
<evidence type="ECO:0000313" key="2">
    <source>
        <dbReference type="Proteomes" id="UP001652660"/>
    </source>
</evidence>
<dbReference type="PANTHER" id="PTHR33116:SF67">
    <property type="entry name" value="REVERSE TRANSCRIPTASE"/>
    <property type="match status" value="1"/>
</dbReference>
<dbReference type="SUPFAM" id="SSF53098">
    <property type="entry name" value="Ribonuclease H-like"/>
    <property type="match status" value="1"/>
</dbReference>
<evidence type="ECO:0000259" key="1">
    <source>
        <dbReference type="PROSITE" id="PS50879"/>
    </source>
</evidence>
<dbReference type="Pfam" id="PF13456">
    <property type="entry name" value="RVT_3"/>
    <property type="match status" value="1"/>
</dbReference>
<name>A0ABM4UR01_COFAR</name>
<feature type="domain" description="RNase H type-1" evidence="1">
    <location>
        <begin position="610"/>
        <end position="738"/>
    </location>
</feature>
<evidence type="ECO:0000313" key="3">
    <source>
        <dbReference type="RefSeq" id="XP_071909715.1"/>
    </source>
</evidence>
<dbReference type="InterPro" id="IPR036397">
    <property type="entry name" value="RNaseH_sf"/>
</dbReference>
<dbReference type="Proteomes" id="UP001652660">
    <property type="component" value="Chromosome 6c"/>
</dbReference>
<dbReference type="SUPFAM" id="SSF56672">
    <property type="entry name" value="DNA/RNA polymerases"/>
    <property type="match status" value="1"/>
</dbReference>
<dbReference type="GeneID" id="140008750"/>
<proteinExistence type="predicted"/>
<keyword evidence="2" id="KW-1185">Reference proteome</keyword>
<dbReference type="InterPro" id="IPR002156">
    <property type="entry name" value="RNaseH_domain"/>
</dbReference>
<dbReference type="InterPro" id="IPR012337">
    <property type="entry name" value="RNaseH-like_sf"/>
</dbReference>
<accession>A0ABM4UR01</accession>
<dbReference type="InterPro" id="IPR044730">
    <property type="entry name" value="RNase_H-like_dom_plant"/>
</dbReference>
<dbReference type="PROSITE" id="PS50879">
    <property type="entry name" value="RNASE_H_1"/>
    <property type="match status" value="1"/>
</dbReference>
<dbReference type="InterPro" id="IPR043502">
    <property type="entry name" value="DNA/RNA_pol_sf"/>
</dbReference>
<dbReference type="CDD" id="cd06222">
    <property type="entry name" value="RNase_H_like"/>
    <property type="match status" value="1"/>
</dbReference>
<reference evidence="3" key="1">
    <citation type="submission" date="2025-08" db="UniProtKB">
        <authorList>
            <consortium name="RefSeq"/>
        </authorList>
    </citation>
    <scope>IDENTIFICATION</scope>
    <source>
        <tissue evidence="3">Leaves</tissue>
    </source>
</reference>
<dbReference type="Gene3D" id="3.30.420.10">
    <property type="entry name" value="Ribonuclease H-like superfamily/Ribonuclease H"/>
    <property type="match status" value="1"/>
</dbReference>
<dbReference type="RefSeq" id="XP_071909715.1">
    <property type="nucleotide sequence ID" value="XM_072053614.1"/>
</dbReference>
<sequence>MECYGTHPKVVADNTLRAQELADVNLSEMMTMVEEAIEKVVNSIMHDMADWVMAEEVREVESLDQQGERYVAHKMVLSSIKTYQEPMEELRRRLDGLKKPEEWQLVQGKWSRKKIAILSLMGGAPSVPLGGALERPGFGSPSIVAEVPLVEEVKATVFSMDGESASGPDGFSSTFFTTAWEVIGHHVVVAVQEFFIRAYLPVGFSSTLIALIPKVLNPATFTDFRPISLYNVLMASEMFSAISKKVRGSNVALKLDMSKAYDRVSWIFLLRVLRAFGFSEVWIDMQNTSISPYFVARRCLLITHLAYADDVIIFTKGDQWSLRCVMQVLEEVLEDYQASSGQLLNNSKSCFFMSPKATEAHKNHVHKVTGFSFKEFPIRYLGCLIFVGRKKNSLFTHLIEAMGSRIQQWNRSWLSIGGRVVLIKSVLSMLPVYLLSMLAPPKGVIRQLEKNFADFLWEETCEGRRFRRKETLWASFLHARYCSVLQPNQVELAPSASYIWKRMSFGIEVPRASYFGDGSGFLGNGLMGFTPYQAVGSAGNLLFAWGILNVSNLTLRWLLQVALSAIFWFIWHARNKARFEGVAMDWRRLTFQINVELVLMLRAKANVPPGVGFAKLNTDGSAKDNPRLSGGGGVLRDSKRDILFAFAEFYGEVSTLQAESRALCMRLELCVLNGVSRIMVEVDSKALWAILVSEAASPLSICAVIQKIRSLLCVVHSINHCFREGNMVADSLASLATPSSPLRAYYSLKSFPTRSKGLVHLDKLGLCNFRVRRG</sequence>
<organism evidence="2 3">
    <name type="scientific">Coffea arabica</name>
    <name type="common">Arabian coffee</name>
    <dbReference type="NCBI Taxonomy" id="13443"/>
    <lineage>
        <taxon>Eukaryota</taxon>
        <taxon>Viridiplantae</taxon>
        <taxon>Streptophyta</taxon>
        <taxon>Embryophyta</taxon>
        <taxon>Tracheophyta</taxon>
        <taxon>Spermatophyta</taxon>
        <taxon>Magnoliopsida</taxon>
        <taxon>eudicotyledons</taxon>
        <taxon>Gunneridae</taxon>
        <taxon>Pentapetalae</taxon>
        <taxon>asterids</taxon>
        <taxon>lamiids</taxon>
        <taxon>Gentianales</taxon>
        <taxon>Rubiaceae</taxon>
        <taxon>Ixoroideae</taxon>
        <taxon>Gardenieae complex</taxon>
        <taxon>Bertiereae - Coffeeae clade</taxon>
        <taxon>Coffeeae</taxon>
        <taxon>Coffea</taxon>
    </lineage>
</organism>